<evidence type="ECO:0000313" key="1">
    <source>
        <dbReference type="EMBL" id="ABW28520.1"/>
    </source>
</evidence>
<organism evidence="1 2">
    <name type="scientific">Acaryochloris marina (strain MBIC 11017)</name>
    <dbReference type="NCBI Taxonomy" id="329726"/>
    <lineage>
        <taxon>Bacteria</taxon>
        <taxon>Bacillati</taxon>
        <taxon>Cyanobacteriota</taxon>
        <taxon>Cyanophyceae</taxon>
        <taxon>Acaryochloridales</taxon>
        <taxon>Acaryochloridaceae</taxon>
        <taxon>Acaryochloris</taxon>
    </lineage>
</organism>
<dbReference type="Proteomes" id="UP000000268">
    <property type="component" value="Chromosome"/>
</dbReference>
<accession>B0C268</accession>
<keyword evidence="2" id="KW-1185">Reference proteome</keyword>
<dbReference type="RefSeq" id="WP_012163916.1">
    <property type="nucleotide sequence ID" value="NC_009925.1"/>
</dbReference>
<gene>
    <name evidence="1" type="ordered locus">AM1_3530</name>
</gene>
<protein>
    <submittedName>
        <fullName evidence="1">Uncharacterized protein</fullName>
    </submittedName>
</protein>
<dbReference type="EMBL" id="CP000828">
    <property type="protein sequence ID" value="ABW28520.1"/>
    <property type="molecule type" value="Genomic_DNA"/>
</dbReference>
<proteinExistence type="predicted"/>
<dbReference type="HOGENOM" id="CLU_1340797_0_0_3"/>
<dbReference type="AlphaFoldDB" id="B0C268"/>
<dbReference type="OrthoDB" id="1149259at2"/>
<name>B0C268_ACAM1</name>
<dbReference type="KEGG" id="amr:AM1_3530"/>
<sequence>MSQIHTNRDLCPEINNLLQQQIQNQRTLEIYLRALLAGVNCYADAVSIRANEFYELLERGFVGVPLPFSTEWNEQYDDLPNNFASFHSVQLTLIRQIVDLHEMADHGMLANKLRYFGIHSPRKSIWYNFEPVSYLECAVAGSLDVEDSRNDTLQQFVPGLIEALDDSAQQGTKNSDDMPSPQNDLERVTWQQFQVFLDCGQMYE</sequence>
<evidence type="ECO:0000313" key="2">
    <source>
        <dbReference type="Proteomes" id="UP000000268"/>
    </source>
</evidence>
<reference evidence="1 2" key="1">
    <citation type="journal article" date="2008" name="Proc. Natl. Acad. Sci. U.S.A.">
        <title>Niche adaptation and genome expansion in the chlorophyll d-producing cyanobacterium Acaryochloris marina.</title>
        <authorList>
            <person name="Swingley W.D."/>
            <person name="Chen M."/>
            <person name="Cheung P.C."/>
            <person name="Conrad A.L."/>
            <person name="Dejesa L.C."/>
            <person name="Hao J."/>
            <person name="Honchak B.M."/>
            <person name="Karbach L.E."/>
            <person name="Kurdoglu A."/>
            <person name="Lahiri S."/>
            <person name="Mastrian S.D."/>
            <person name="Miyashita H."/>
            <person name="Page L."/>
            <person name="Ramakrishna P."/>
            <person name="Satoh S."/>
            <person name="Sattley W.M."/>
            <person name="Shimada Y."/>
            <person name="Taylor H.L."/>
            <person name="Tomo T."/>
            <person name="Tsuchiya T."/>
            <person name="Wang Z.T."/>
            <person name="Raymond J."/>
            <person name="Mimuro M."/>
            <person name="Blankenship R.E."/>
            <person name="Touchman J.W."/>
        </authorList>
    </citation>
    <scope>NUCLEOTIDE SEQUENCE [LARGE SCALE GENOMIC DNA]</scope>
    <source>
        <strain evidence="2">MBIC 11017</strain>
    </source>
</reference>